<evidence type="ECO:0000256" key="3">
    <source>
        <dbReference type="ARBA" id="ARBA00023242"/>
    </source>
</evidence>
<evidence type="ECO:0000313" key="7">
    <source>
        <dbReference type="Proteomes" id="UP000799776"/>
    </source>
</evidence>
<feature type="region of interest" description="Disordered" evidence="4">
    <location>
        <begin position="1"/>
        <end position="484"/>
    </location>
</feature>
<dbReference type="Proteomes" id="UP000799776">
    <property type="component" value="Unassembled WGS sequence"/>
</dbReference>
<feature type="compositionally biased region" description="Basic and acidic residues" evidence="4">
    <location>
        <begin position="235"/>
        <end position="274"/>
    </location>
</feature>
<dbReference type="InterPro" id="IPR024146">
    <property type="entry name" value="Claspin"/>
</dbReference>
<dbReference type="GO" id="GO:0007095">
    <property type="term" value="P:mitotic G2 DNA damage checkpoint signaling"/>
    <property type="evidence" value="ECO:0007669"/>
    <property type="project" value="TreeGrafter"/>
</dbReference>
<feature type="region of interest" description="Disordered" evidence="4">
    <location>
        <begin position="942"/>
        <end position="989"/>
    </location>
</feature>
<feature type="region of interest" description="Disordered" evidence="4">
    <location>
        <begin position="515"/>
        <end position="576"/>
    </location>
</feature>
<reference evidence="6" key="1">
    <citation type="journal article" date="2020" name="Stud. Mycol.">
        <title>101 Dothideomycetes genomes: a test case for predicting lifestyles and emergence of pathogens.</title>
        <authorList>
            <person name="Haridas S."/>
            <person name="Albert R."/>
            <person name="Binder M."/>
            <person name="Bloem J."/>
            <person name="Labutti K."/>
            <person name="Salamov A."/>
            <person name="Andreopoulos B."/>
            <person name="Baker S."/>
            <person name="Barry K."/>
            <person name="Bills G."/>
            <person name="Bluhm B."/>
            <person name="Cannon C."/>
            <person name="Castanera R."/>
            <person name="Culley D."/>
            <person name="Daum C."/>
            <person name="Ezra D."/>
            <person name="Gonzalez J."/>
            <person name="Henrissat B."/>
            <person name="Kuo A."/>
            <person name="Liang C."/>
            <person name="Lipzen A."/>
            <person name="Lutzoni F."/>
            <person name="Magnuson J."/>
            <person name="Mondo S."/>
            <person name="Nolan M."/>
            <person name="Ohm R."/>
            <person name="Pangilinan J."/>
            <person name="Park H.-J."/>
            <person name="Ramirez L."/>
            <person name="Alfaro M."/>
            <person name="Sun H."/>
            <person name="Tritt A."/>
            <person name="Yoshinaga Y."/>
            <person name="Zwiers L.-H."/>
            <person name="Turgeon B."/>
            <person name="Goodwin S."/>
            <person name="Spatafora J."/>
            <person name="Crous P."/>
            <person name="Grigoriev I."/>
        </authorList>
    </citation>
    <scope>NUCLEOTIDE SEQUENCE</scope>
    <source>
        <strain evidence="6">CBS 121410</strain>
    </source>
</reference>
<dbReference type="GO" id="GO:0005634">
    <property type="term" value="C:nucleus"/>
    <property type="evidence" value="ECO:0007669"/>
    <property type="project" value="UniProtKB-SubCell"/>
</dbReference>
<feature type="compositionally biased region" description="Acidic residues" evidence="4">
    <location>
        <begin position="605"/>
        <end position="652"/>
    </location>
</feature>
<feature type="compositionally biased region" description="Basic and acidic residues" evidence="4">
    <location>
        <begin position="550"/>
        <end position="561"/>
    </location>
</feature>
<feature type="compositionally biased region" description="Basic and acidic residues" evidence="4">
    <location>
        <begin position="590"/>
        <end position="604"/>
    </location>
</feature>
<dbReference type="PANTHER" id="PTHR14396:SF10">
    <property type="entry name" value="CLASPIN"/>
    <property type="match status" value="1"/>
</dbReference>
<dbReference type="EMBL" id="ML978711">
    <property type="protein sequence ID" value="KAF2091814.1"/>
    <property type="molecule type" value="Genomic_DNA"/>
</dbReference>
<dbReference type="Pfam" id="PF09444">
    <property type="entry name" value="MRC1"/>
    <property type="match status" value="1"/>
</dbReference>
<feature type="compositionally biased region" description="Acidic residues" evidence="4">
    <location>
        <begin position="977"/>
        <end position="989"/>
    </location>
</feature>
<feature type="compositionally biased region" description="Basic residues" evidence="4">
    <location>
        <begin position="127"/>
        <end position="143"/>
    </location>
</feature>
<feature type="region of interest" description="Disordered" evidence="4">
    <location>
        <begin position="590"/>
        <end position="738"/>
    </location>
</feature>
<feature type="region of interest" description="Disordered" evidence="4">
    <location>
        <begin position="1035"/>
        <end position="1058"/>
    </location>
</feature>
<evidence type="ECO:0000256" key="2">
    <source>
        <dbReference type="ARBA" id="ARBA00022553"/>
    </source>
</evidence>
<evidence type="ECO:0000313" key="6">
    <source>
        <dbReference type="EMBL" id="KAF2091814.1"/>
    </source>
</evidence>
<feature type="compositionally biased region" description="Polar residues" evidence="4">
    <location>
        <begin position="218"/>
        <end position="229"/>
    </location>
</feature>
<dbReference type="GO" id="GO:0010997">
    <property type="term" value="F:anaphase-promoting complex binding"/>
    <property type="evidence" value="ECO:0007669"/>
    <property type="project" value="TreeGrafter"/>
</dbReference>
<dbReference type="InterPro" id="IPR018564">
    <property type="entry name" value="Repl_chkpnt_MRC1_dom"/>
</dbReference>
<sequence>MSSPSTPARARGASSAASTPSSNHGPGSPIDLTPRSKVRAMLARFEDDSEAEDIQKEGSGPEKPTNATTKPSAPARISPAQSGASSSEDDEEDVPIRPAGRMAARLTEQTTKLPDTSDDDGADAYQRVRKMLMKPKTNGKRASKANNVERTIGNLSGLDADDDQDSGSEKPENMTSEPELPRSRTPAHRRSSPGLFVSPEAPSSQARASAMHDRDSGSDSLPENPASKSRLQELVAKKKAERESREAADRKRREEARRAAKKADARSRRINREIEGEETDGSDGEGAGRKLTQQARPTRRAGKKALEEMNRETQRMNRNMQLAHQAKTKKRYSTKDLFAKLNYGQTGEDQSNQNGPTTTSSDIEMQNKDTPPTSPPSLDDLPPKPTEAASAGLQSHDQFPPDTVIDIGAGLSSDEDLPDLKEVLSRPRRNIDKGKNKTVDGARTEAGKSLPATETRQEVPIRSLRIVHPPDQQNAGSDSDDLEIIKPHSRFPVFDRIPERKAKESLPMLHLRHLAHLTSPSKSRQKDSKAMNPTELQNFLQQRARQQARANKEEKINDLRARGIIIQTEEEREKDQLELENLLEKARKEAMELARKEKSEKKDGDNDENALPDSDDDEEWVEEVVDDDEGEEAELEMSGSEDEEENDDEEAGSEANELVNEEAGEAEAEEEDTDGSDQELEEPEEETSMRESQSTRLPPNRRRVVIDDEDEDPDDSPIMPSSTQPKATESTNDDPMAAFGFAPVAAPLGLSQMFAGTMANIETQQDSVEAAPRLGQEDSLDFLRDMPVATIPEFPAKVADDSQPQDMIVRDSQPTVSQVETQDQVDLGLSQFPSQGMFQETQLSEMPDPTQDGGFEVSRTPGRMMPSTIASTHETVDTVILPVDESPVAKKKGRLQRRSAAFPVLSDVDEAGPANQSDDDDDEEFEISANAFDVLKMAAKKPTKAELFDRKKSAAKNVVDEQAEESEDEYAGLGGADGEESDGELDEELQEMLDESNIKVDERKMAAFHAEKERADDEKRVDKLYKDITTGGLRRKRGGEFELSDSDDDGEERRRRKQREFARMRKALLEDEKIGKIAENPKKLAFLRAIEDREDDDDLEFLEALEEPSQSQSVPDSQEPTNEAPQQGGNTTAPGPPMNPLKRKNTFVDEKENRAPFSHRRVAINPAKKPATLAEIRESVSFLIDEPVVEETQFSASEDEDGTHEEAVSVRDPFAARRTNRAPVVDRLSLMRSGTSNVSTTSAAGDQPLAFHAPTAGHTPGFRVPALLRRATTNMSAASETGVEVRKVVEAQAGVRRGGSKKSNIHYQAREAERRVVLEKVEERRRAGLKKKVGEGKRRSVLGVLRKGEGFE</sequence>
<feature type="domain" description="DNA replication checkpoint mediator MRC1" evidence="5">
    <location>
        <begin position="951"/>
        <end position="1088"/>
    </location>
</feature>
<evidence type="ECO:0000259" key="5">
    <source>
        <dbReference type="Pfam" id="PF09444"/>
    </source>
</evidence>
<feature type="compositionally biased region" description="Basic and acidic residues" evidence="4">
    <location>
        <begin position="943"/>
        <end position="952"/>
    </location>
</feature>
<feature type="region of interest" description="Disordered" evidence="4">
    <location>
        <begin position="890"/>
        <end position="924"/>
    </location>
</feature>
<feature type="region of interest" description="Disordered" evidence="4">
    <location>
        <begin position="1097"/>
        <end position="1163"/>
    </location>
</feature>
<feature type="compositionally biased region" description="Acidic residues" evidence="4">
    <location>
        <begin position="659"/>
        <end position="686"/>
    </location>
</feature>
<proteinExistence type="predicted"/>
<accession>A0A9P4I1J0</accession>
<feature type="compositionally biased region" description="Low complexity" evidence="4">
    <location>
        <begin position="1"/>
        <end position="22"/>
    </location>
</feature>
<dbReference type="OrthoDB" id="2130597at2759"/>
<keyword evidence="3" id="KW-0539">Nucleus</keyword>
<feature type="compositionally biased region" description="Basic and acidic residues" evidence="4">
    <location>
        <begin position="418"/>
        <end position="446"/>
    </location>
</feature>
<organism evidence="6 7">
    <name type="scientific">Saccharata proteae CBS 121410</name>
    <dbReference type="NCBI Taxonomy" id="1314787"/>
    <lineage>
        <taxon>Eukaryota</taxon>
        <taxon>Fungi</taxon>
        <taxon>Dikarya</taxon>
        <taxon>Ascomycota</taxon>
        <taxon>Pezizomycotina</taxon>
        <taxon>Dothideomycetes</taxon>
        <taxon>Dothideomycetes incertae sedis</taxon>
        <taxon>Botryosphaeriales</taxon>
        <taxon>Saccharataceae</taxon>
        <taxon>Saccharata</taxon>
    </lineage>
</organism>
<feature type="compositionally biased region" description="Acidic residues" evidence="4">
    <location>
        <begin position="1097"/>
        <end position="1106"/>
    </location>
</feature>
<feature type="compositionally biased region" description="Polar residues" evidence="4">
    <location>
        <begin position="343"/>
        <end position="364"/>
    </location>
</feature>
<gene>
    <name evidence="6" type="ORF">K490DRAFT_61244</name>
</gene>
<evidence type="ECO:0000256" key="1">
    <source>
        <dbReference type="ARBA" id="ARBA00004123"/>
    </source>
</evidence>
<comment type="subcellular location">
    <subcellularLocation>
        <location evidence="1">Nucleus</location>
    </subcellularLocation>
</comment>
<feature type="compositionally biased region" description="Low complexity" evidence="4">
    <location>
        <begin position="368"/>
        <end position="380"/>
    </location>
</feature>
<keyword evidence="7" id="KW-1185">Reference proteome</keyword>
<comment type="caution">
    <text evidence="6">The sequence shown here is derived from an EMBL/GenBank/DDBJ whole genome shotgun (WGS) entry which is preliminary data.</text>
</comment>
<name>A0A9P4I1J0_9PEZI</name>
<feature type="compositionally biased region" description="Acidic residues" evidence="4">
    <location>
        <begin position="961"/>
        <end position="970"/>
    </location>
</feature>
<dbReference type="GO" id="GO:0033314">
    <property type="term" value="P:mitotic DNA replication checkpoint signaling"/>
    <property type="evidence" value="ECO:0007669"/>
    <property type="project" value="TreeGrafter"/>
</dbReference>
<dbReference type="PANTHER" id="PTHR14396">
    <property type="entry name" value="CLASPIN"/>
    <property type="match status" value="1"/>
</dbReference>
<feature type="compositionally biased region" description="Polar residues" evidence="4">
    <location>
        <begin position="1108"/>
        <end position="1133"/>
    </location>
</feature>
<evidence type="ECO:0000256" key="4">
    <source>
        <dbReference type="SAM" id="MobiDB-lite"/>
    </source>
</evidence>
<keyword evidence="2" id="KW-0597">Phosphoprotein</keyword>
<feature type="compositionally biased region" description="Basic and acidic residues" evidence="4">
    <location>
        <begin position="304"/>
        <end position="315"/>
    </location>
</feature>
<feature type="region of interest" description="Disordered" evidence="4">
    <location>
        <begin position="1192"/>
        <end position="1215"/>
    </location>
</feature>
<protein>
    <recommendedName>
        <fullName evidence="5">DNA replication checkpoint mediator MRC1 domain-containing protein</fullName>
    </recommendedName>
</protein>